<name>A0A1C3TD50_BACMY</name>
<dbReference type="SMR" id="A0A1C3TD50"/>
<accession>A0A1C3TD50</accession>
<dbReference type="AlphaFoldDB" id="A0A1C3TD50"/>
<gene>
    <name evidence="1" type="ORF">BACI71_100326</name>
</gene>
<accession>A0A653NH96</accession>
<reference evidence="1 2" key="1">
    <citation type="submission" date="2019-10" db="EMBL/GenBank/DDBJ databases">
        <authorList>
            <person name="Karimi E."/>
        </authorList>
    </citation>
    <scope>NUCLEOTIDE SEQUENCE [LARGE SCALE GENOMIC DNA]</scope>
    <source>
        <strain evidence="1">Bacillus sp. 71</strain>
    </source>
</reference>
<protein>
    <submittedName>
        <fullName evidence="1">Uncharacterized protein</fullName>
    </submittedName>
</protein>
<evidence type="ECO:0000313" key="1">
    <source>
        <dbReference type="EMBL" id="VXB17030.1"/>
    </source>
</evidence>
<evidence type="ECO:0000313" key="2">
    <source>
        <dbReference type="Proteomes" id="UP000437562"/>
    </source>
</evidence>
<proteinExistence type="predicted"/>
<dbReference type="Proteomes" id="UP000437562">
    <property type="component" value="Unassembled WGS sequence"/>
</dbReference>
<organism evidence="1 2">
    <name type="scientific">Bacillus mycoides</name>
    <dbReference type="NCBI Taxonomy" id="1405"/>
    <lineage>
        <taxon>Bacteria</taxon>
        <taxon>Bacillati</taxon>
        <taxon>Bacillota</taxon>
        <taxon>Bacilli</taxon>
        <taxon>Bacillales</taxon>
        <taxon>Bacillaceae</taxon>
        <taxon>Bacillus</taxon>
        <taxon>Bacillus cereus group</taxon>
    </lineage>
</organism>
<sequence length="92" mass="10947">MRQMYFNEEHIEAALGRLTNLIIDINKNQERVNDIYNLIQAGWSQNGAGKKAIEDLEYLRKELNHSVNEIETKKQRLRDDWELIKAVDRSYK</sequence>
<dbReference type="EMBL" id="CABWMC010000002">
    <property type="protein sequence ID" value="VXB17030.1"/>
    <property type="molecule type" value="Genomic_DNA"/>
</dbReference>
<dbReference type="RefSeq" id="WP_002161963.1">
    <property type="nucleotide sequence ID" value="NZ_CP035964.1"/>
</dbReference>